<dbReference type="PANTHER" id="PTHR46086">
    <property type="entry name" value="ALPHA/BETA-HYDROLASES SUPERFAMILY PROTEIN"/>
    <property type="match status" value="1"/>
</dbReference>
<protein>
    <submittedName>
        <fullName evidence="1">Uncharacterized protein</fullName>
    </submittedName>
</protein>
<sequence>MDTCTSSYGLRKKLLTSVREPMAKFGNALELRLNLISINGGLVQLVLEEEPSKNYFNVLYAMPKVLNAVWELIPGFILPHAKGSEYPESLFFRVIRAFVGMAKSSTGLGPHGAPLQMGKILNNFWGMGW</sequence>
<comment type="caution">
    <text evidence="1">The sequence shown here is derived from an EMBL/GenBank/DDBJ whole genome shotgun (WGS) entry which is preliminary data.</text>
</comment>
<dbReference type="AlphaFoldDB" id="A0AAP0QW06"/>
<evidence type="ECO:0000313" key="2">
    <source>
        <dbReference type="Proteomes" id="UP001428341"/>
    </source>
</evidence>
<name>A0AAP0QW06_9ROSI</name>
<dbReference type="Proteomes" id="UP001428341">
    <property type="component" value="Unassembled WGS sequence"/>
</dbReference>
<organism evidence="1 2">
    <name type="scientific">Citrus x changshan-huyou</name>
    <dbReference type="NCBI Taxonomy" id="2935761"/>
    <lineage>
        <taxon>Eukaryota</taxon>
        <taxon>Viridiplantae</taxon>
        <taxon>Streptophyta</taxon>
        <taxon>Embryophyta</taxon>
        <taxon>Tracheophyta</taxon>
        <taxon>Spermatophyta</taxon>
        <taxon>Magnoliopsida</taxon>
        <taxon>eudicotyledons</taxon>
        <taxon>Gunneridae</taxon>
        <taxon>Pentapetalae</taxon>
        <taxon>rosids</taxon>
        <taxon>malvids</taxon>
        <taxon>Sapindales</taxon>
        <taxon>Rutaceae</taxon>
        <taxon>Aurantioideae</taxon>
        <taxon>Citrus</taxon>
    </lineage>
</organism>
<keyword evidence="2" id="KW-1185">Reference proteome</keyword>
<dbReference type="GO" id="GO:0006629">
    <property type="term" value="P:lipid metabolic process"/>
    <property type="evidence" value="ECO:0007669"/>
    <property type="project" value="InterPro"/>
</dbReference>
<gene>
    <name evidence="1" type="ORF">WN944_008563</name>
</gene>
<dbReference type="PANTHER" id="PTHR46086:SF4">
    <property type="entry name" value="ALPHA_BETA-HYDROLASES SUPERFAMILY PROTEIN"/>
    <property type="match status" value="1"/>
</dbReference>
<dbReference type="EMBL" id="JBCGBO010000003">
    <property type="protein sequence ID" value="KAK9216554.1"/>
    <property type="molecule type" value="Genomic_DNA"/>
</dbReference>
<dbReference type="InterPro" id="IPR044819">
    <property type="entry name" value="OBL-like"/>
</dbReference>
<reference evidence="1 2" key="1">
    <citation type="submission" date="2024-05" db="EMBL/GenBank/DDBJ databases">
        <title>Haplotype-resolved chromosome-level genome assembly of Huyou (Citrus changshanensis).</title>
        <authorList>
            <person name="Miao C."/>
            <person name="Chen W."/>
            <person name="Wu Y."/>
            <person name="Wang L."/>
            <person name="Zhao S."/>
            <person name="Grierson D."/>
            <person name="Xu C."/>
            <person name="Chen K."/>
        </authorList>
    </citation>
    <scope>NUCLEOTIDE SEQUENCE [LARGE SCALE GENOMIC DNA]</scope>
    <source>
        <strain evidence="1">01-14</strain>
        <tissue evidence="1">Leaf</tissue>
    </source>
</reference>
<proteinExistence type="predicted"/>
<evidence type="ECO:0000313" key="1">
    <source>
        <dbReference type="EMBL" id="KAK9216554.1"/>
    </source>
</evidence>
<dbReference type="GO" id="GO:0004806">
    <property type="term" value="F:triacylglycerol lipase activity"/>
    <property type="evidence" value="ECO:0007669"/>
    <property type="project" value="InterPro"/>
</dbReference>
<accession>A0AAP0QW06</accession>